<feature type="transmembrane region" description="Helical" evidence="1">
    <location>
        <begin position="77"/>
        <end position="97"/>
    </location>
</feature>
<comment type="caution">
    <text evidence="2">The sequence shown here is derived from an EMBL/GenBank/DDBJ whole genome shotgun (WGS) entry which is preliminary data.</text>
</comment>
<dbReference type="Proteomes" id="UP001596047">
    <property type="component" value="Unassembled WGS sequence"/>
</dbReference>
<feature type="transmembrane region" description="Helical" evidence="1">
    <location>
        <begin position="21"/>
        <end position="40"/>
    </location>
</feature>
<dbReference type="InterPro" id="IPR024563">
    <property type="entry name" value="YqhR"/>
</dbReference>
<proteinExistence type="predicted"/>
<evidence type="ECO:0000313" key="3">
    <source>
        <dbReference type="Proteomes" id="UP001596047"/>
    </source>
</evidence>
<evidence type="ECO:0000313" key="2">
    <source>
        <dbReference type="EMBL" id="MFC5651578.1"/>
    </source>
</evidence>
<organism evidence="2 3">
    <name type="scientific">Paenibacillus solisilvae</name>
    <dbReference type="NCBI Taxonomy" id="2486751"/>
    <lineage>
        <taxon>Bacteria</taxon>
        <taxon>Bacillati</taxon>
        <taxon>Bacillota</taxon>
        <taxon>Bacilli</taxon>
        <taxon>Bacillales</taxon>
        <taxon>Paenibacillaceae</taxon>
        <taxon>Paenibacillus</taxon>
    </lineage>
</organism>
<feature type="transmembrane region" description="Helical" evidence="1">
    <location>
        <begin position="140"/>
        <end position="159"/>
    </location>
</feature>
<reference evidence="3" key="1">
    <citation type="journal article" date="2019" name="Int. J. Syst. Evol. Microbiol.">
        <title>The Global Catalogue of Microorganisms (GCM) 10K type strain sequencing project: providing services to taxonomists for standard genome sequencing and annotation.</title>
        <authorList>
            <consortium name="The Broad Institute Genomics Platform"/>
            <consortium name="The Broad Institute Genome Sequencing Center for Infectious Disease"/>
            <person name="Wu L."/>
            <person name="Ma J."/>
        </authorList>
    </citation>
    <scope>NUCLEOTIDE SEQUENCE [LARGE SCALE GENOMIC DNA]</scope>
    <source>
        <strain evidence="3">CGMCC 1.3240</strain>
    </source>
</reference>
<keyword evidence="1" id="KW-0472">Membrane</keyword>
<accession>A0ABW0W1L9</accession>
<dbReference type="RefSeq" id="WP_379190215.1">
    <property type="nucleotide sequence ID" value="NZ_JBHSOW010000080.1"/>
</dbReference>
<dbReference type="EMBL" id="JBHSOW010000080">
    <property type="protein sequence ID" value="MFC5651578.1"/>
    <property type="molecule type" value="Genomic_DNA"/>
</dbReference>
<keyword evidence="1" id="KW-0812">Transmembrane</keyword>
<protein>
    <submittedName>
        <fullName evidence="2">YqhR family membrane protein</fullName>
    </submittedName>
</protein>
<sequence length="174" mass="19725">MHSDRVKLTRKTPHFKKKQEHHTNAFWFCVKTGFFAGLFWGTLHWILYTIHFTKILPGFMADPFFQLSFLRTGWGNAVGIGCFIIFSIVAALIYKFLLGRFSGPWAGVAYGMLWCAVLFLAIGPALNVTKPIQQLGLDTMITELCIYTIWGLFIGYTIAFEFTDEVSREPIGAA</sequence>
<evidence type="ECO:0000256" key="1">
    <source>
        <dbReference type="SAM" id="Phobius"/>
    </source>
</evidence>
<gene>
    <name evidence="2" type="ORF">ACFPYJ_21155</name>
</gene>
<feature type="transmembrane region" description="Helical" evidence="1">
    <location>
        <begin position="109"/>
        <end position="128"/>
    </location>
</feature>
<dbReference type="Pfam" id="PF11085">
    <property type="entry name" value="YqhR"/>
    <property type="match status" value="1"/>
</dbReference>
<keyword evidence="1" id="KW-1133">Transmembrane helix</keyword>
<name>A0ABW0W1L9_9BACL</name>
<keyword evidence="3" id="KW-1185">Reference proteome</keyword>